<dbReference type="PATRIC" id="fig|883126.3.peg.5238"/>
<dbReference type="STRING" id="47229.LO55_801"/>
<dbReference type="eggNOG" id="COG0654">
    <property type="taxonomic scope" value="Bacteria"/>
</dbReference>
<dbReference type="InterPro" id="IPR010971">
    <property type="entry name" value="UbiH/COQ6"/>
</dbReference>
<keyword evidence="5" id="KW-0274">FAD</keyword>
<evidence type="ECO:0000256" key="2">
    <source>
        <dbReference type="ARBA" id="ARBA00004749"/>
    </source>
</evidence>
<evidence type="ECO:0000256" key="4">
    <source>
        <dbReference type="ARBA" id="ARBA00022630"/>
    </source>
</evidence>
<name>K9D5J3_9BURK</name>
<keyword evidence="6" id="KW-0560">Oxidoreductase</keyword>
<dbReference type="Proteomes" id="UP000009874">
    <property type="component" value="Unassembled WGS sequence"/>
</dbReference>
<evidence type="ECO:0000313" key="10">
    <source>
        <dbReference type="Proteomes" id="UP000009874"/>
    </source>
</evidence>
<proteinExistence type="inferred from homology"/>
<dbReference type="HOGENOM" id="CLU_009665_8_3_4"/>
<feature type="domain" description="FAD-binding" evidence="8">
    <location>
        <begin position="190"/>
        <end position="381"/>
    </location>
</feature>
<dbReference type="UniPathway" id="UPA00232"/>
<dbReference type="PANTHER" id="PTHR43876">
    <property type="entry name" value="UBIQUINONE BIOSYNTHESIS MONOOXYGENASE COQ6, MITOCHONDRIAL"/>
    <property type="match status" value="1"/>
</dbReference>
<dbReference type="InterPro" id="IPR051205">
    <property type="entry name" value="UbiH/COQ6_monooxygenase"/>
</dbReference>
<evidence type="ECO:0000313" key="9">
    <source>
        <dbReference type="EMBL" id="EKU79538.1"/>
    </source>
</evidence>
<accession>K9D5J3</accession>
<dbReference type="GO" id="GO:0004497">
    <property type="term" value="F:monooxygenase activity"/>
    <property type="evidence" value="ECO:0007669"/>
    <property type="project" value="UniProtKB-KW"/>
</dbReference>
<organism evidence="9 10">
    <name type="scientific">Massilia timonae CCUG 45783</name>
    <dbReference type="NCBI Taxonomy" id="883126"/>
    <lineage>
        <taxon>Bacteria</taxon>
        <taxon>Pseudomonadati</taxon>
        <taxon>Pseudomonadota</taxon>
        <taxon>Betaproteobacteria</taxon>
        <taxon>Burkholderiales</taxon>
        <taxon>Oxalobacteraceae</taxon>
        <taxon>Telluria group</taxon>
        <taxon>Massilia</taxon>
    </lineage>
</organism>
<reference evidence="9 10" key="1">
    <citation type="submission" date="2012-09" db="EMBL/GenBank/DDBJ databases">
        <title>The Genome Sequence of Massilia timonae CCUG 45783.</title>
        <authorList>
            <consortium name="The Broad Institute Genome Sequencing Platform"/>
            <person name="Earl A."/>
            <person name="Ward D."/>
            <person name="Feldgarden M."/>
            <person name="Gevers D."/>
            <person name="Huys G."/>
            <person name="Walker B."/>
            <person name="Young S.K."/>
            <person name="Zeng Q."/>
            <person name="Gargeya S."/>
            <person name="Fitzgerald M."/>
            <person name="Haas B."/>
            <person name="Abouelleil A."/>
            <person name="Alvarado L."/>
            <person name="Arachchi H.M."/>
            <person name="Berlin A.M."/>
            <person name="Chapman S.B."/>
            <person name="Goldberg J."/>
            <person name="Griggs A."/>
            <person name="Gujja S."/>
            <person name="Hansen M."/>
            <person name="Howarth C."/>
            <person name="Imamovic A."/>
            <person name="Larimer J."/>
            <person name="McCowen C."/>
            <person name="Montmayeur A."/>
            <person name="Murphy C."/>
            <person name="Neiman D."/>
            <person name="Pearson M."/>
            <person name="Priest M."/>
            <person name="Roberts A."/>
            <person name="Saif S."/>
            <person name="Shea T."/>
            <person name="Sisk P."/>
            <person name="Sykes S."/>
            <person name="Wortman J."/>
            <person name="Nusbaum C."/>
            <person name="Birren B."/>
        </authorList>
    </citation>
    <scope>NUCLEOTIDE SEQUENCE [LARGE SCALE GENOMIC DNA]</scope>
    <source>
        <strain evidence="9 10">CCUG 45783</strain>
    </source>
</reference>
<evidence type="ECO:0000259" key="8">
    <source>
        <dbReference type="Pfam" id="PF01494"/>
    </source>
</evidence>
<gene>
    <name evidence="9" type="ORF">HMPREF9710_05178</name>
</gene>
<comment type="caution">
    <text evidence="9">The sequence shown here is derived from an EMBL/GenBank/DDBJ whole genome shotgun (WGS) entry which is preliminary data.</text>
</comment>
<evidence type="ECO:0000256" key="7">
    <source>
        <dbReference type="ARBA" id="ARBA00023033"/>
    </source>
</evidence>
<dbReference type="PANTHER" id="PTHR43876:SF7">
    <property type="entry name" value="UBIQUINONE BIOSYNTHESIS MONOOXYGENASE COQ6, MITOCHONDRIAL"/>
    <property type="match status" value="1"/>
</dbReference>
<dbReference type="GO" id="GO:0110142">
    <property type="term" value="C:ubiquinone biosynthesis complex"/>
    <property type="evidence" value="ECO:0007669"/>
    <property type="project" value="UniProtKB-ARBA"/>
</dbReference>
<dbReference type="FunFam" id="3.50.50.60:FF:000021">
    <property type="entry name" value="Ubiquinone biosynthesis monooxygenase COQ6"/>
    <property type="match status" value="1"/>
</dbReference>
<evidence type="ECO:0000256" key="6">
    <source>
        <dbReference type="ARBA" id="ARBA00023002"/>
    </source>
</evidence>
<comment type="pathway">
    <text evidence="2">Cofactor biosynthesis; ubiquinone biosynthesis.</text>
</comment>
<keyword evidence="10" id="KW-1185">Reference proteome</keyword>
<dbReference type="NCBIfam" id="TIGR01988">
    <property type="entry name" value="Ubi-OHases"/>
    <property type="match status" value="1"/>
</dbReference>
<keyword evidence="4" id="KW-0285">Flavoprotein</keyword>
<protein>
    <submittedName>
        <fullName evidence="9">UbiH/UbiF/VisC/COQ6 family ubiquinone biosynthesis hydroxylase</fullName>
    </submittedName>
</protein>
<dbReference type="GO" id="GO:0006744">
    <property type="term" value="P:ubiquinone biosynthetic process"/>
    <property type="evidence" value="ECO:0007669"/>
    <property type="project" value="UniProtKB-UniPathway"/>
</dbReference>
<keyword evidence="9" id="KW-0830">Ubiquinone</keyword>
<dbReference type="InterPro" id="IPR002938">
    <property type="entry name" value="FAD-bd"/>
</dbReference>
<comment type="cofactor">
    <cofactor evidence="1">
        <name>FAD</name>
        <dbReference type="ChEBI" id="CHEBI:57692"/>
    </cofactor>
</comment>
<dbReference type="EMBL" id="AGZI01000069">
    <property type="protein sequence ID" value="EKU79538.1"/>
    <property type="molecule type" value="Genomic_DNA"/>
</dbReference>
<evidence type="ECO:0000256" key="5">
    <source>
        <dbReference type="ARBA" id="ARBA00022827"/>
    </source>
</evidence>
<dbReference type="PRINTS" id="PR00420">
    <property type="entry name" value="RNGMNOXGNASE"/>
</dbReference>
<dbReference type="AlphaFoldDB" id="K9D5J3"/>
<keyword evidence="7" id="KW-0503">Monooxygenase</keyword>
<dbReference type="InterPro" id="IPR036188">
    <property type="entry name" value="FAD/NAD-bd_sf"/>
</dbReference>
<dbReference type="SUPFAM" id="SSF51905">
    <property type="entry name" value="FAD/NAD(P)-binding domain"/>
    <property type="match status" value="1"/>
</dbReference>
<comment type="similarity">
    <text evidence="3">Belongs to the UbiH/COQ6 family.</text>
</comment>
<dbReference type="GO" id="GO:0071949">
    <property type="term" value="F:FAD binding"/>
    <property type="evidence" value="ECO:0007669"/>
    <property type="project" value="InterPro"/>
</dbReference>
<dbReference type="Pfam" id="PF01494">
    <property type="entry name" value="FAD_binding_3"/>
    <property type="match status" value="1"/>
</dbReference>
<dbReference type="Gene3D" id="3.50.50.60">
    <property type="entry name" value="FAD/NAD(P)-binding domain"/>
    <property type="match status" value="2"/>
</dbReference>
<sequence length="435" mass="46637">MVPAPPSRHGDAGEVRGWHIAIMSTMTTPTTSTTRTDVCIVGNGAIAKTTALGFAQAGHRVTLLSPPARPGAEASSMASAAERPWDVRVYALNHTAHDLLASLKVWGALDLARVAAVDAMDVHGDGDNGGNLGFDAFGARVGTLAWIVEDHNLNGALDAALKFAHNVQRIEGRACELTCSDEGAALRLEDGRRIECALLVGADGRESWVRGQCDIGVDYRMYHQRAIVTNFACDKPHHGVAHQWFTCADGIIALLPLPGNRVSLVWSAPETLADTLMDESLGELAIRLGEYADDKLGALRPLQPEAVAAVPLALVKPHAIVAPRVALVGDAAHAVHPLAGHGMNLGFGDVVDLLAAVREREERRAIGDERVLARYARKRKEDVVMMQLATDGLERLFGANLEPVRVMRNLGLNLLDKMPALKRRLMAHAMGKSSI</sequence>
<evidence type="ECO:0000256" key="3">
    <source>
        <dbReference type="ARBA" id="ARBA00005349"/>
    </source>
</evidence>
<dbReference type="GO" id="GO:0016705">
    <property type="term" value="F:oxidoreductase activity, acting on paired donors, with incorporation or reduction of molecular oxygen"/>
    <property type="evidence" value="ECO:0007669"/>
    <property type="project" value="InterPro"/>
</dbReference>
<evidence type="ECO:0000256" key="1">
    <source>
        <dbReference type="ARBA" id="ARBA00001974"/>
    </source>
</evidence>